<evidence type="ECO:0000313" key="2">
    <source>
        <dbReference type="EMBL" id="GGD23648.1"/>
    </source>
</evidence>
<evidence type="ECO:0000313" key="3">
    <source>
        <dbReference type="Proteomes" id="UP000613160"/>
    </source>
</evidence>
<dbReference type="PANTHER" id="PTHR11692">
    <property type="entry name" value="BIFUNCTIONAL PURINE BIOSYNTHESIS PROTEIN PURH"/>
    <property type="match status" value="1"/>
</dbReference>
<dbReference type="SMART" id="SM00851">
    <property type="entry name" value="MGS"/>
    <property type="match status" value="1"/>
</dbReference>
<dbReference type="InterPro" id="IPR036914">
    <property type="entry name" value="MGS-like_dom_sf"/>
</dbReference>
<dbReference type="Proteomes" id="UP000613160">
    <property type="component" value="Unassembled WGS sequence"/>
</dbReference>
<dbReference type="InterPro" id="IPR011607">
    <property type="entry name" value="MGS-like_dom"/>
</dbReference>
<dbReference type="Pfam" id="PF02142">
    <property type="entry name" value="MGS"/>
    <property type="match status" value="1"/>
</dbReference>
<protein>
    <recommendedName>
        <fullName evidence="1">MGS-like domain-containing protein</fullName>
    </recommendedName>
</protein>
<keyword evidence="3" id="KW-1185">Reference proteome</keyword>
<accession>A0A916XZB0</accession>
<sequence length="155" mass="16137">MALYATGGTADHLRAHAIEAHEIATLTGHPAMLDGRVKALHPAVFAGLLAREGDDRELAGHGYSPIDFLIASIAPAAGTALADMDIGGPAMIRAAIKNAGRVVVATDPEDYAPIIAALGKGRIGAALRRRLAHRALERLIEADTALLRRVAGRAD</sequence>
<dbReference type="AlphaFoldDB" id="A0A916XZB0"/>
<dbReference type="PANTHER" id="PTHR11692:SF0">
    <property type="entry name" value="BIFUNCTIONAL PURINE BIOSYNTHESIS PROTEIN ATIC"/>
    <property type="match status" value="1"/>
</dbReference>
<comment type="caution">
    <text evidence="2">The sequence shown here is derived from an EMBL/GenBank/DDBJ whole genome shotgun (WGS) entry which is preliminary data.</text>
</comment>
<organism evidence="2 3">
    <name type="scientific">Aureimonas glaciei</name>
    <dbReference type="NCBI Taxonomy" id="1776957"/>
    <lineage>
        <taxon>Bacteria</taxon>
        <taxon>Pseudomonadati</taxon>
        <taxon>Pseudomonadota</taxon>
        <taxon>Alphaproteobacteria</taxon>
        <taxon>Hyphomicrobiales</taxon>
        <taxon>Aurantimonadaceae</taxon>
        <taxon>Aureimonas</taxon>
    </lineage>
</organism>
<reference evidence="2" key="2">
    <citation type="submission" date="2020-09" db="EMBL/GenBank/DDBJ databases">
        <authorList>
            <person name="Sun Q."/>
            <person name="Zhou Y."/>
        </authorList>
    </citation>
    <scope>NUCLEOTIDE SEQUENCE</scope>
    <source>
        <strain evidence="2">CGMCC 1.15493</strain>
    </source>
</reference>
<proteinExistence type="predicted"/>
<evidence type="ECO:0000259" key="1">
    <source>
        <dbReference type="PROSITE" id="PS51855"/>
    </source>
</evidence>
<dbReference type="GO" id="GO:0003937">
    <property type="term" value="F:IMP cyclohydrolase activity"/>
    <property type="evidence" value="ECO:0007669"/>
    <property type="project" value="InterPro"/>
</dbReference>
<dbReference type="GO" id="GO:0004643">
    <property type="term" value="F:phosphoribosylaminoimidazolecarboxamide formyltransferase activity"/>
    <property type="evidence" value="ECO:0007669"/>
    <property type="project" value="InterPro"/>
</dbReference>
<dbReference type="PROSITE" id="PS51855">
    <property type="entry name" value="MGS"/>
    <property type="match status" value="1"/>
</dbReference>
<dbReference type="Gene3D" id="3.40.50.1380">
    <property type="entry name" value="Methylglyoxal synthase-like domain"/>
    <property type="match status" value="1"/>
</dbReference>
<dbReference type="SUPFAM" id="SSF52335">
    <property type="entry name" value="Methylglyoxal synthase-like"/>
    <property type="match status" value="1"/>
</dbReference>
<dbReference type="GO" id="GO:0006189">
    <property type="term" value="P:'de novo' IMP biosynthetic process"/>
    <property type="evidence" value="ECO:0007669"/>
    <property type="project" value="TreeGrafter"/>
</dbReference>
<dbReference type="GO" id="GO:0005829">
    <property type="term" value="C:cytosol"/>
    <property type="evidence" value="ECO:0007669"/>
    <property type="project" value="TreeGrafter"/>
</dbReference>
<feature type="domain" description="MGS-like" evidence="1">
    <location>
        <begin position="1"/>
        <end position="106"/>
    </location>
</feature>
<dbReference type="InterPro" id="IPR002695">
    <property type="entry name" value="PurH-like"/>
</dbReference>
<reference evidence="2" key="1">
    <citation type="journal article" date="2014" name="Int. J. Syst. Evol. Microbiol.">
        <title>Complete genome sequence of Corynebacterium casei LMG S-19264T (=DSM 44701T), isolated from a smear-ripened cheese.</title>
        <authorList>
            <consortium name="US DOE Joint Genome Institute (JGI-PGF)"/>
            <person name="Walter F."/>
            <person name="Albersmeier A."/>
            <person name="Kalinowski J."/>
            <person name="Ruckert C."/>
        </authorList>
    </citation>
    <scope>NUCLEOTIDE SEQUENCE</scope>
    <source>
        <strain evidence="2">CGMCC 1.15493</strain>
    </source>
</reference>
<gene>
    <name evidence="2" type="ORF">GCM10011335_28230</name>
</gene>
<dbReference type="EMBL" id="BMJJ01000006">
    <property type="protein sequence ID" value="GGD23648.1"/>
    <property type="molecule type" value="Genomic_DNA"/>
</dbReference>
<name>A0A916XZB0_9HYPH</name>